<evidence type="ECO:0000313" key="3">
    <source>
        <dbReference type="Proteomes" id="UP001497516"/>
    </source>
</evidence>
<protein>
    <recommendedName>
        <fullName evidence="4">Thionin</fullName>
    </recommendedName>
</protein>
<dbReference type="InterPro" id="IPR038975">
    <property type="entry name" value="THNL"/>
</dbReference>
<dbReference type="EMBL" id="OZ034817">
    <property type="protein sequence ID" value="CAL1379892.1"/>
    <property type="molecule type" value="Genomic_DNA"/>
</dbReference>
<proteinExistence type="predicted"/>
<keyword evidence="1" id="KW-0732">Signal</keyword>
<feature type="chain" id="PRO_5043651539" description="Thionin" evidence="1">
    <location>
        <begin position="23"/>
        <end position="130"/>
    </location>
</feature>
<evidence type="ECO:0008006" key="4">
    <source>
        <dbReference type="Google" id="ProtNLM"/>
    </source>
</evidence>
<evidence type="ECO:0000256" key="1">
    <source>
        <dbReference type="SAM" id="SignalP"/>
    </source>
</evidence>
<dbReference type="PANTHER" id="PTHR36312">
    <property type="entry name" value="THIONIN-LIKE PROTEIN 1"/>
    <property type="match status" value="1"/>
</dbReference>
<organism evidence="2 3">
    <name type="scientific">Linum trigynum</name>
    <dbReference type="NCBI Taxonomy" id="586398"/>
    <lineage>
        <taxon>Eukaryota</taxon>
        <taxon>Viridiplantae</taxon>
        <taxon>Streptophyta</taxon>
        <taxon>Embryophyta</taxon>
        <taxon>Tracheophyta</taxon>
        <taxon>Spermatophyta</taxon>
        <taxon>Magnoliopsida</taxon>
        <taxon>eudicotyledons</taxon>
        <taxon>Gunneridae</taxon>
        <taxon>Pentapetalae</taxon>
        <taxon>rosids</taxon>
        <taxon>fabids</taxon>
        <taxon>Malpighiales</taxon>
        <taxon>Linaceae</taxon>
        <taxon>Linum</taxon>
    </lineage>
</organism>
<dbReference type="PANTHER" id="PTHR36312:SF1">
    <property type="entry name" value="OS01G0594500 PROTEIN"/>
    <property type="match status" value="1"/>
</dbReference>
<dbReference type="Proteomes" id="UP001497516">
    <property type="component" value="Chromosome 4"/>
</dbReference>
<gene>
    <name evidence="2" type="ORF">LTRI10_LOCUS21380</name>
</gene>
<evidence type="ECO:0000313" key="2">
    <source>
        <dbReference type="EMBL" id="CAL1379892.1"/>
    </source>
</evidence>
<feature type="signal peptide" evidence="1">
    <location>
        <begin position="1"/>
        <end position="22"/>
    </location>
</feature>
<reference evidence="2 3" key="1">
    <citation type="submission" date="2024-04" db="EMBL/GenBank/DDBJ databases">
        <authorList>
            <person name="Fracassetti M."/>
        </authorList>
    </citation>
    <scope>NUCLEOTIDE SEQUENCE [LARGE SCALE GENOMIC DNA]</scope>
</reference>
<keyword evidence="3" id="KW-1185">Reference proteome</keyword>
<dbReference type="AlphaFoldDB" id="A0AAV2E257"/>
<sequence>MESGRVTMSYKSMFLVIMLVMGEQWWNHQVQSYQQCFVRCLRTCIFDIACTFRCGSNCFLTDPPAIETGTLSSKSGNINLKFCNLGCVAATLTTHDLSALAIMSEGEAEKRAEKIVDGCSSSCSKNFELH</sequence>
<accession>A0AAV2E257</accession>
<name>A0AAV2E257_9ROSI</name>